<accession>A0ABD5HQQ2</accession>
<dbReference type="AlphaFoldDB" id="A0ABD5HQQ2"/>
<sequence>MDEVPKNKNKNLLLLIYLSLGLNLITAPLALFIGGMATDPPDSTQLDFLKGFLFIQAIPLFILFIFLAWYSIRKSKYAYAGIAFFCLLSY</sequence>
<evidence type="ECO:0000313" key="2">
    <source>
        <dbReference type="EMBL" id="MDW9207265.1"/>
    </source>
</evidence>
<keyword evidence="1" id="KW-1133">Transmembrane helix</keyword>
<feature type="transmembrane region" description="Helical" evidence="1">
    <location>
        <begin position="12"/>
        <end position="33"/>
    </location>
</feature>
<keyword evidence="1" id="KW-0812">Transmembrane</keyword>
<feature type="transmembrane region" description="Helical" evidence="1">
    <location>
        <begin position="53"/>
        <end position="72"/>
    </location>
</feature>
<comment type="caution">
    <text evidence="2">The sequence shown here is derived from an EMBL/GenBank/DDBJ whole genome shotgun (WGS) entry which is preliminary data.</text>
</comment>
<evidence type="ECO:0000313" key="3">
    <source>
        <dbReference type="Proteomes" id="UP001272716"/>
    </source>
</evidence>
<keyword evidence="1" id="KW-0472">Membrane</keyword>
<dbReference type="RefSeq" id="WP_000344744.1">
    <property type="nucleotide sequence ID" value="NZ_JAWQCK010000001.1"/>
</dbReference>
<organism evidence="2 3">
    <name type="scientific">Bacillus thuringiensis serovar toumanoffi</name>
    <dbReference type="NCBI Taxonomy" id="180862"/>
    <lineage>
        <taxon>Bacteria</taxon>
        <taxon>Bacillati</taxon>
        <taxon>Bacillota</taxon>
        <taxon>Bacilli</taxon>
        <taxon>Bacillales</taxon>
        <taxon>Bacillaceae</taxon>
        <taxon>Bacillus</taxon>
        <taxon>Bacillus cereus group</taxon>
    </lineage>
</organism>
<name>A0ABD5HQQ2_BACTU</name>
<protein>
    <submittedName>
        <fullName evidence="2">Uncharacterized protein</fullName>
    </submittedName>
</protein>
<dbReference type="Proteomes" id="UP001272716">
    <property type="component" value="Unassembled WGS sequence"/>
</dbReference>
<dbReference type="EMBL" id="JAWQCK010000001">
    <property type="protein sequence ID" value="MDW9207265.1"/>
    <property type="molecule type" value="Genomic_DNA"/>
</dbReference>
<gene>
    <name evidence="2" type="ORF">BTTOUR_00335</name>
</gene>
<proteinExistence type="predicted"/>
<evidence type="ECO:0000256" key="1">
    <source>
        <dbReference type="SAM" id="Phobius"/>
    </source>
</evidence>
<reference evidence="2 3" key="1">
    <citation type="submission" date="2023-10" db="EMBL/GenBank/DDBJ databases">
        <title>Draft Genome Sequence of Bacillus thuringiensis serovar. toumanoffi 4059: Identification of a Novel Cry Protein Candidate.</title>
        <authorList>
            <person name="Murdoch R.W."/>
            <person name="Gemler B."/>
            <person name="Heater B.S."/>
        </authorList>
    </citation>
    <scope>NUCLEOTIDE SEQUENCE [LARGE SCALE GENOMIC DNA]</scope>
    <source>
        <strain evidence="2 3">4059</strain>
    </source>
</reference>